<reference evidence="2" key="1">
    <citation type="journal article" date="2011" name="Nat. Commun.">
        <title>Effector diversification within compartments of the Leptosphaeria maculans genome affected by Repeat-Induced Point mutations.</title>
        <authorList>
            <person name="Rouxel T."/>
            <person name="Grandaubert J."/>
            <person name="Hane J.K."/>
            <person name="Hoede C."/>
            <person name="van de Wouw A.P."/>
            <person name="Couloux A."/>
            <person name="Dominguez V."/>
            <person name="Anthouard V."/>
            <person name="Bally P."/>
            <person name="Bourras S."/>
            <person name="Cozijnsen A.J."/>
            <person name="Ciuffetti L.M."/>
            <person name="Degrave A."/>
            <person name="Dilmaghani A."/>
            <person name="Duret L."/>
            <person name="Fudal I."/>
            <person name="Goodwin S.B."/>
            <person name="Gout L."/>
            <person name="Glaser N."/>
            <person name="Linglin J."/>
            <person name="Kema G.H.J."/>
            <person name="Lapalu N."/>
            <person name="Lawrence C.B."/>
            <person name="May K."/>
            <person name="Meyer M."/>
            <person name="Ollivier B."/>
            <person name="Poulain J."/>
            <person name="Schoch C.L."/>
            <person name="Simon A."/>
            <person name="Spatafora J.W."/>
            <person name="Stachowiak A."/>
            <person name="Turgeon B.G."/>
            <person name="Tyler B.M."/>
            <person name="Vincent D."/>
            <person name="Weissenbach J."/>
            <person name="Amselem J."/>
            <person name="Quesneville H."/>
            <person name="Oliver R.P."/>
            <person name="Wincker P."/>
            <person name="Balesdent M.-H."/>
            <person name="Howlett B.J."/>
        </authorList>
    </citation>
    <scope>NUCLEOTIDE SEQUENCE [LARGE SCALE GENOMIC DNA]</scope>
    <source>
        <strain evidence="2">JN3 / isolate v23.1.3 / race Av1-4-5-6-7-8</strain>
    </source>
</reference>
<dbReference type="VEuPathDB" id="FungiDB:LEMA_P074330.1"/>
<dbReference type="Proteomes" id="UP000002668">
    <property type="component" value="Genome"/>
</dbReference>
<dbReference type="AlphaFoldDB" id="E5A899"/>
<dbReference type="InParanoid" id="E5A899"/>
<evidence type="ECO:0000313" key="2">
    <source>
        <dbReference type="Proteomes" id="UP000002668"/>
    </source>
</evidence>
<gene>
    <name evidence="1" type="ORF">LEMA_P074330.1</name>
</gene>
<name>E5A899_LEPMJ</name>
<keyword evidence="2" id="KW-1185">Reference proteome</keyword>
<proteinExistence type="predicted"/>
<organism evidence="2">
    <name type="scientific">Leptosphaeria maculans (strain JN3 / isolate v23.1.3 / race Av1-4-5-6-7-8)</name>
    <name type="common">Blackleg fungus</name>
    <name type="synonym">Phoma lingam</name>
    <dbReference type="NCBI Taxonomy" id="985895"/>
    <lineage>
        <taxon>Eukaryota</taxon>
        <taxon>Fungi</taxon>
        <taxon>Dikarya</taxon>
        <taxon>Ascomycota</taxon>
        <taxon>Pezizomycotina</taxon>
        <taxon>Dothideomycetes</taxon>
        <taxon>Pleosporomycetidae</taxon>
        <taxon>Pleosporales</taxon>
        <taxon>Pleosporineae</taxon>
        <taxon>Leptosphaeriaceae</taxon>
        <taxon>Plenodomus</taxon>
        <taxon>Plenodomus lingam/Leptosphaeria maculans species complex</taxon>
    </lineage>
</organism>
<protein>
    <submittedName>
        <fullName evidence="1">Predicted protein</fullName>
    </submittedName>
</protein>
<evidence type="ECO:0000313" key="1">
    <source>
        <dbReference type="EMBL" id="CBX99844.1"/>
    </source>
</evidence>
<dbReference type="HOGENOM" id="CLU_2210520_0_0_1"/>
<sequence length="107" mass="11698">MTPCLSRRGALADKSGWHTHGPNQLEQPWQSTGISLLASTPWPALYHHVHLAVHCSGGGMALVTHHECIVKCWTDGDNGHQDNVLSERGRIRPLGRSPVSTKETLTC</sequence>
<dbReference type="EMBL" id="FP929137">
    <property type="protein sequence ID" value="CBX99844.1"/>
    <property type="molecule type" value="Genomic_DNA"/>
</dbReference>
<accession>E5A899</accession>